<proteinExistence type="predicted"/>
<evidence type="ECO:0000259" key="1">
    <source>
        <dbReference type="Pfam" id="PF23197"/>
    </source>
</evidence>
<name>A0A5N6PJ55_9ASTR</name>
<dbReference type="PANTHER" id="PTHR31149">
    <property type="entry name" value="EXPRESSED PROTEIN"/>
    <property type="match status" value="1"/>
</dbReference>
<dbReference type="Pfam" id="PF23197">
    <property type="entry name" value="IG_AIR9"/>
    <property type="match status" value="1"/>
</dbReference>
<keyword evidence="3" id="KW-1185">Reference proteome</keyword>
<evidence type="ECO:0000313" key="3">
    <source>
        <dbReference type="Proteomes" id="UP000326396"/>
    </source>
</evidence>
<sequence length="99" mass="11091">MVLDANMKYFYLKDAPGIEGTSEYIKGATNPEYAVKADDVDKFIALECIPMNKEGRQGKLVRVFANDQKKITDAPGIEGTSEYIKGKSFKTQHCHELTE</sequence>
<dbReference type="OrthoDB" id="1890867at2759"/>
<organism evidence="2 3">
    <name type="scientific">Mikania micrantha</name>
    <name type="common">bitter vine</name>
    <dbReference type="NCBI Taxonomy" id="192012"/>
    <lineage>
        <taxon>Eukaryota</taxon>
        <taxon>Viridiplantae</taxon>
        <taxon>Streptophyta</taxon>
        <taxon>Embryophyta</taxon>
        <taxon>Tracheophyta</taxon>
        <taxon>Spermatophyta</taxon>
        <taxon>Magnoliopsida</taxon>
        <taxon>eudicotyledons</taxon>
        <taxon>Gunneridae</taxon>
        <taxon>Pentapetalae</taxon>
        <taxon>asterids</taxon>
        <taxon>campanulids</taxon>
        <taxon>Asterales</taxon>
        <taxon>Asteraceae</taxon>
        <taxon>Asteroideae</taxon>
        <taxon>Heliantheae alliance</taxon>
        <taxon>Eupatorieae</taxon>
        <taxon>Mikania</taxon>
    </lineage>
</organism>
<feature type="domain" description="AIR9-like A9" evidence="1">
    <location>
        <begin position="22"/>
        <end position="63"/>
    </location>
</feature>
<protein>
    <recommendedName>
        <fullName evidence="1">AIR9-like A9 domain-containing protein</fullName>
    </recommendedName>
</protein>
<dbReference type="PANTHER" id="PTHR31149:SF7">
    <property type="entry name" value="EXPRESSED PROTEIN"/>
    <property type="match status" value="1"/>
</dbReference>
<evidence type="ECO:0000313" key="2">
    <source>
        <dbReference type="EMBL" id="KAD6453675.1"/>
    </source>
</evidence>
<dbReference type="Proteomes" id="UP000326396">
    <property type="component" value="Linkage Group LG12"/>
</dbReference>
<gene>
    <name evidence="2" type="ORF">E3N88_08381</name>
</gene>
<reference evidence="2 3" key="1">
    <citation type="submission" date="2019-05" db="EMBL/GenBank/DDBJ databases">
        <title>Mikania micrantha, genome provides insights into the molecular mechanism of rapid growth.</title>
        <authorList>
            <person name="Liu B."/>
        </authorList>
    </citation>
    <scope>NUCLEOTIDE SEQUENCE [LARGE SCALE GENOMIC DNA]</scope>
    <source>
        <strain evidence="2">NLD-2019</strain>
        <tissue evidence="2">Leaf</tissue>
    </source>
</reference>
<accession>A0A5N6PJ55</accession>
<dbReference type="AlphaFoldDB" id="A0A5N6PJ55"/>
<dbReference type="InterPro" id="IPR056284">
    <property type="entry name" value="AIR9-like_A9"/>
</dbReference>
<dbReference type="GO" id="GO:0005886">
    <property type="term" value="C:plasma membrane"/>
    <property type="evidence" value="ECO:0007669"/>
    <property type="project" value="TreeGrafter"/>
</dbReference>
<dbReference type="EMBL" id="SZYD01000004">
    <property type="protein sequence ID" value="KAD6453675.1"/>
    <property type="molecule type" value="Genomic_DNA"/>
</dbReference>
<comment type="caution">
    <text evidence="2">The sequence shown here is derived from an EMBL/GenBank/DDBJ whole genome shotgun (WGS) entry which is preliminary data.</text>
</comment>